<reference evidence="4" key="1">
    <citation type="submission" date="2019-04" db="EMBL/GenBank/DDBJ databases">
        <title>Friends and foes A comparative genomics studyof 23 Aspergillus species from section Flavi.</title>
        <authorList>
            <consortium name="DOE Joint Genome Institute"/>
            <person name="Kjaerbolling I."/>
            <person name="Vesth T."/>
            <person name="Frisvad J.C."/>
            <person name="Nybo J.L."/>
            <person name="Theobald S."/>
            <person name="Kildgaard S."/>
            <person name="Isbrandt T."/>
            <person name="Kuo A."/>
            <person name="Sato A."/>
            <person name="Lyhne E.K."/>
            <person name="Kogle M.E."/>
            <person name="Wiebenga A."/>
            <person name="Kun R.S."/>
            <person name="Lubbers R.J."/>
            <person name="Makela M.R."/>
            <person name="Barry K."/>
            <person name="Chovatia M."/>
            <person name="Clum A."/>
            <person name="Daum C."/>
            <person name="Haridas S."/>
            <person name="He G."/>
            <person name="LaButti K."/>
            <person name="Lipzen A."/>
            <person name="Mondo S."/>
            <person name="Riley R."/>
            <person name="Salamov A."/>
            <person name="Simmons B.A."/>
            <person name="Magnuson J.K."/>
            <person name="Henrissat B."/>
            <person name="Mortensen U.H."/>
            <person name="Larsen T.O."/>
            <person name="Devries R.P."/>
            <person name="Grigoriev I.V."/>
            <person name="Machida M."/>
            <person name="Baker S.E."/>
            <person name="Andersen M.R."/>
        </authorList>
    </citation>
    <scope>NUCLEOTIDE SEQUENCE [LARGE SCALE GENOMIC DNA]</scope>
    <source>
        <strain evidence="4">CBS 553.77</strain>
    </source>
</reference>
<dbReference type="AlphaFoldDB" id="A0A5N6Z3S8"/>
<dbReference type="InterPro" id="IPR029069">
    <property type="entry name" value="HotDog_dom_sf"/>
</dbReference>
<dbReference type="PANTHER" id="PTHR12475:SF4">
    <property type="entry name" value="PROTEIN THEM6"/>
    <property type="match status" value="1"/>
</dbReference>
<proteinExistence type="inferred from homology"/>
<dbReference type="InterPro" id="IPR051490">
    <property type="entry name" value="THEM6_lcsJ_thioesterase"/>
</dbReference>
<dbReference type="OrthoDB" id="265761at2759"/>
<evidence type="ECO:0008006" key="5">
    <source>
        <dbReference type="Google" id="ProtNLM"/>
    </source>
</evidence>
<organism evidence="3 4">
    <name type="scientific">Aspergillus coremiiformis</name>
    <dbReference type="NCBI Taxonomy" id="138285"/>
    <lineage>
        <taxon>Eukaryota</taxon>
        <taxon>Fungi</taxon>
        <taxon>Dikarya</taxon>
        <taxon>Ascomycota</taxon>
        <taxon>Pezizomycotina</taxon>
        <taxon>Eurotiomycetes</taxon>
        <taxon>Eurotiomycetidae</taxon>
        <taxon>Eurotiales</taxon>
        <taxon>Aspergillaceae</taxon>
        <taxon>Aspergillus</taxon>
        <taxon>Aspergillus subgen. Circumdati</taxon>
    </lineage>
</organism>
<keyword evidence="2" id="KW-0472">Membrane</keyword>
<dbReference type="PANTHER" id="PTHR12475">
    <property type="match status" value="1"/>
</dbReference>
<dbReference type="CDD" id="cd00586">
    <property type="entry name" value="4HBT"/>
    <property type="match status" value="1"/>
</dbReference>
<comment type="similarity">
    <text evidence="1">Belongs to the lcsJ thioesterase family.</text>
</comment>
<feature type="transmembrane region" description="Helical" evidence="2">
    <location>
        <begin position="17"/>
        <end position="37"/>
    </location>
</feature>
<gene>
    <name evidence="3" type="ORF">BDV28DRAFT_157976</name>
</gene>
<accession>A0A5N6Z3S8</accession>
<dbReference type="EMBL" id="ML739134">
    <property type="protein sequence ID" value="KAE8352332.1"/>
    <property type="molecule type" value="Genomic_DNA"/>
</dbReference>
<dbReference type="SUPFAM" id="SSF54637">
    <property type="entry name" value="Thioesterase/thiol ester dehydrase-isomerase"/>
    <property type="match status" value="1"/>
</dbReference>
<keyword evidence="2" id="KW-1133">Transmembrane helix</keyword>
<evidence type="ECO:0000313" key="4">
    <source>
        <dbReference type="Proteomes" id="UP000327118"/>
    </source>
</evidence>
<dbReference type="Proteomes" id="UP000327118">
    <property type="component" value="Unassembled WGS sequence"/>
</dbReference>
<sequence length="295" mass="33537">MTPPISLMEKIRDLLQAAAPIMTWPTLALIVLAVINLKNLPLAWHVRILHHIWWNLRRKPQDPHISGKPTGKATHPVFSPYTITSRTPMLETDYNFHKSNSTYFSDLDISRTGLVTRIYTPGISIVSKELDDEALAASRKAGTQAPAPGSMYIALGSVYCGFKREIKPFERYVVESRVIGWDRKWLYVLSFFLRPGGRTLFASAVSKYVVKKGRLTVLPERVLRASGFLPGRDGDVVDGGDIPETVLEAEVRANVGLWDGREWTWERIEEERLRGLKVVEGYVDIEDRLHAEWER</sequence>
<keyword evidence="2" id="KW-0812">Transmembrane</keyword>
<protein>
    <recommendedName>
        <fullName evidence="5">Thioesterase-like superfamily-domain-containing protein</fullName>
    </recommendedName>
</protein>
<dbReference type="Gene3D" id="3.10.129.10">
    <property type="entry name" value="Hotdog Thioesterase"/>
    <property type="match status" value="1"/>
</dbReference>
<evidence type="ECO:0000256" key="1">
    <source>
        <dbReference type="ARBA" id="ARBA00038476"/>
    </source>
</evidence>
<dbReference type="Pfam" id="PF13279">
    <property type="entry name" value="4HBT_2"/>
    <property type="match status" value="1"/>
</dbReference>
<name>A0A5N6Z3S8_9EURO</name>
<keyword evidence="4" id="KW-1185">Reference proteome</keyword>
<evidence type="ECO:0000256" key="2">
    <source>
        <dbReference type="SAM" id="Phobius"/>
    </source>
</evidence>
<evidence type="ECO:0000313" key="3">
    <source>
        <dbReference type="EMBL" id="KAE8352332.1"/>
    </source>
</evidence>